<proteinExistence type="predicted"/>
<dbReference type="AlphaFoldDB" id="A0A2T6BRF4"/>
<dbReference type="PANTHER" id="PTHR11449">
    <property type="entry name" value="RIBOSOMAL PROTEIN L30"/>
    <property type="match status" value="1"/>
</dbReference>
<gene>
    <name evidence="4" type="ORF">C8P63_11520</name>
</gene>
<dbReference type="RefSeq" id="WP_108024219.1">
    <property type="nucleotide sequence ID" value="NZ_QBKR01000015.1"/>
</dbReference>
<reference evidence="4 5" key="1">
    <citation type="submission" date="2018-04" db="EMBL/GenBank/DDBJ databases">
        <title>Genomic Encyclopedia of Archaeal and Bacterial Type Strains, Phase II (KMG-II): from individual species to whole genera.</title>
        <authorList>
            <person name="Goeker M."/>
        </authorList>
    </citation>
    <scope>NUCLEOTIDE SEQUENCE [LARGE SCALE GENOMIC DNA]</scope>
    <source>
        <strain evidence="4 5">DSM 45787</strain>
    </source>
</reference>
<evidence type="ECO:0000313" key="4">
    <source>
        <dbReference type="EMBL" id="PTX58622.1"/>
    </source>
</evidence>
<dbReference type="GO" id="GO:0003723">
    <property type="term" value="F:RNA binding"/>
    <property type="evidence" value="ECO:0007669"/>
    <property type="project" value="InterPro"/>
</dbReference>
<dbReference type="GO" id="GO:0005840">
    <property type="term" value="C:ribosome"/>
    <property type="evidence" value="ECO:0007669"/>
    <property type="project" value="UniProtKB-KW"/>
</dbReference>
<dbReference type="InterPro" id="IPR039109">
    <property type="entry name" value="Ribosomal_eL30-like"/>
</dbReference>
<feature type="domain" description="Ribosomal protein eL8/eL30/eS12/Gadd45" evidence="3">
    <location>
        <begin position="2"/>
        <end position="91"/>
    </location>
</feature>
<dbReference type="SUPFAM" id="SSF55315">
    <property type="entry name" value="L30e-like"/>
    <property type="match status" value="1"/>
</dbReference>
<dbReference type="GO" id="GO:1990904">
    <property type="term" value="C:ribonucleoprotein complex"/>
    <property type="evidence" value="ECO:0007669"/>
    <property type="project" value="UniProtKB-KW"/>
</dbReference>
<evidence type="ECO:0000313" key="5">
    <source>
        <dbReference type="Proteomes" id="UP000244240"/>
    </source>
</evidence>
<keyword evidence="5" id="KW-1185">Reference proteome</keyword>
<dbReference type="NCBIfam" id="NF005825">
    <property type="entry name" value="PRK07714.1"/>
    <property type="match status" value="1"/>
</dbReference>
<protein>
    <submittedName>
        <fullName evidence="4">LSU ribosomal protein L7AE</fullName>
    </submittedName>
</protein>
<accession>A0A2T6BRF4</accession>
<dbReference type="Pfam" id="PF01248">
    <property type="entry name" value="Ribosomal_L7Ae"/>
    <property type="match status" value="1"/>
</dbReference>
<dbReference type="OrthoDB" id="9794863at2"/>
<keyword evidence="2" id="KW-0687">Ribonucleoprotein</keyword>
<organism evidence="4 5">
    <name type="scientific">Melghirimyces profundicolus</name>
    <dbReference type="NCBI Taxonomy" id="1242148"/>
    <lineage>
        <taxon>Bacteria</taxon>
        <taxon>Bacillati</taxon>
        <taxon>Bacillota</taxon>
        <taxon>Bacilli</taxon>
        <taxon>Bacillales</taxon>
        <taxon>Thermoactinomycetaceae</taxon>
        <taxon>Melghirimyces</taxon>
    </lineage>
</organism>
<dbReference type="Proteomes" id="UP000244240">
    <property type="component" value="Unassembled WGS sequence"/>
</dbReference>
<evidence type="ECO:0000256" key="1">
    <source>
        <dbReference type="ARBA" id="ARBA00022980"/>
    </source>
</evidence>
<comment type="caution">
    <text evidence="4">The sequence shown here is derived from an EMBL/GenBank/DDBJ whole genome shotgun (WGS) entry which is preliminary data.</text>
</comment>
<sequence>MDKVHQMLGMAMRAGKVVSGEEQVVSAIRSGAASLVFLSDDAASNARKKITDKCTHYRVPLVTVGSREALGRAIGKPERVTVAVTDPGFADAMRKWCE</sequence>
<evidence type="ECO:0000259" key="3">
    <source>
        <dbReference type="Pfam" id="PF01248"/>
    </source>
</evidence>
<dbReference type="Gene3D" id="3.30.1330.30">
    <property type="match status" value="1"/>
</dbReference>
<evidence type="ECO:0000256" key="2">
    <source>
        <dbReference type="ARBA" id="ARBA00023274"/>
    </source>
</evidence>
<dbReference type="InterPro" id="IPR004038">
    <property type="entry name" value="Ribosomal_eL8/eL30/eS12/Gad45"/>
</dbReference>
<dbReference type="EMBL" id="QBKR01000015">
    <property type="protein sequence ID" value="PTX58622.1"/>
    <property type="molecule type" value="Genomic_DNA"/>
</dbReference>
<keyword evidence="1 4" id="KW-0689">Ribosomal protein</keyword>
<name>A0A2T6BRF4_9BACL</name>
<dbReference type="InterPro" id="IPR029064">
    <property type="entry name" value="Ribosomal_eL30-like_sf"/>
</dbReference>